<protein>
    <submittedName>
        <fullName evidence="8">C-type cytochrome</fullName>
    </submittedName>
</protein>
<keyword evidence="3 4" id="KW-0408">Iron</keyword>
<evidence type="ECO:0000256" key="3">
    <source>
        <dbReference type="ARBA" id="ARBA00023004"/>
    </source>
</evidence>
<evidence type="ECO:0000313" key="8">
    <source>
        <dbReference type="EMBL" id="WKW16410.1"/>
    </source>
</evidence>
<keyword evidence="5" id="KW-0732">Signal</keyword>
<dbReference type="GO" id="GO:0020037">
    <property type="term" value="F:heme binding"/>
    <property type="evidence" value="ECO:0007669"/>
    <property type="project" value="InterPro"/>
</dbReference>
<dbReference type="InterPro" id="IPR009056">
    <property type="entry name" value="Cyt_c-like_dom"/>
</dbReference>
<dbReference type="InterPro" id="IPR036909">
    <property type="entry name" value="Cyt_c-like_dom_sf"/>
</dbReference>
<dbReference type="PROSITE" id="PS51007">
    <property type="entry name" value="CYTC"/>
    <property type="match status" value="1"/>
</dbReference>
<accession>A0AA49JXN4</accession>
<evidence type="ECO:0000313" key="7">
    <source>
        <dbReference type="EMBL" id="WKW13503.1"/>
    </source>
</evidence>
<evidence type="ECO:0000256" key="4">
    <source>
        <dbReference type="PROSITE-ProRule" id="PRU00433"/>
    </source>
</evidence>
<evidence type="ECO:0000256" key="2">
    <source>
        <dbReference type="ARBA" id="ARBA00022723"/>
    </source>
</evidence>
<sequence>MRTIRLLAAAGAAFLASPMQAQDATPNGELTYRVVCAACHTLNPPYEKAPPMTHIARHYRQAFATEAEGVEAIVQWVTKPEVARSKMPAHAIERFGLMPAFPLPEAQLRDVAKYVWSLGAPAPATAAPAAGAATHQHNPPR</sequence>
<feature type="signal peptide" evidence="5">
    <location>
        <begin position="1"/>
        <end position="21"/>
    </location>
</feature>
<dbReference type="KEGG" id="pspc:Strain318_002826"/>
<keyword evidence="9" id="KW-1185">Reference proteome</keyword>
<dbReference type="Pfam" id="PF00034">
    <property type="entry name" value="Cytochrom_C"/>
    <property type="match status" value="1"/>
</dbReference>
<name>A0AA49Q9J9_9BACT</name>
<proteinExistence type="predicted"/>
<dbReference type="GO" id="GO:0046872">
    <property type="term" value="F:metal ion binding"/>
    <property type="evidence" value="ECO:0007669"/>
    <property type="project" value="UniProtKB-KW"/>
</dbReference>
<organism evidence="8 9">
    <name type="scientific">Pseudogemmatithrix spongiicola</name>
    <dbReference type="NCBI Taxonomy" id="3062599"/>
    <lineage>
        <taxon>Bacteria</taxon>
        <taxon>Pseudomonadati</taxon>
        <taxon>Gemmatimonadota</taxon>
        <taxon>Gemmatimonadia</taxon>
        <taxon>Gemmatimonadales</taxon>
        <taxon>Gemmatimonadaceae</taxon>
        <taxon>Pseudogemmatithrix</taxon>
    </lineage>
</organism>
<evidence type="ECO:0000256" key="5">
    <source>
        <dbReference type="SAM" id="SignalP"/>
    </source>
</evidence>
<dbReference type="AlphaFoldDB" id="A0AA49Q9J9"/>
<dbReference type="RefSeq" id="WP_367886356.1">
    <property type="nucleotide sequence ID" value="NZ_CP130612.1"/>
</dbReference>
<dbReference type="EMBL" id="CP130613">
    <property type="protein sequence ID" value="WKW16410.1"/>
    <property type="molecule type" value="Genomic_DNA"/>
</dbReference>
<accession>A0AA49Q9J9</accession>
<keyword evidence="1 4" id="KW-0349">Heme</keyword>
<keyword evidence="2 4" id="KW-0479">Metal-binding</keyword>
<gene>
    <name evidence="7" type="ORF">Strain138_002826</name>
    <name evidence="8" type="ORF">Strain318_002826</name>
</gene>
<dbReference type="Gene3D" id="1.10.760.10">
    <property type="entry name" value="Cytochrome c-like domain"/>
    <property type="match status" value="1"/>
</dbReference>
<feature type="domain" description="Cytochrome c" evidence="6">
    <location>
        <begin position="23"/>
        <end position="119"/>
    </location>
</feature>
<dbReference type="EMBL" id="CP130612">
    <property type="protein sequence ID" value="WKW13503.1"/>
    <property type="molecule type" value="Genomic_DNA"/>
</dbReference>
<evidence type="ECO:0000259" key="6">
    <source>
        <dbReference type="PROSITE" id="PS51007"/>
    </source>
</evidence>
<evidence type="ECO:0000256" key="1">
    <source>
        <dbReference type="ARBA" id="ARBA00022617"/>
    </source>
</evidence>
<dbReference type="Proteomes" id="UP001229955">
    <property type="component" value="Chromosome"/>
</dbReference>
<feature type="chain" id="PRO_5041465703" evidence="5">
    <location>
        <begin position="22"/>
        <end position="141"/>
    </location>
</feature>
<dbReference type="SUPFAM" id="SSF46626">
    <property type="entry name" value="Cytochrome c"/>
    <property type="match status" value="1"/>
</dbReference>
<evidence type="ECO:0000313" key="9">
    <source>
        <dbReference type="Proteomes" id="UP001229955"/>
    </source>
</evidence>
<reference evidence="8" key="1">
    <citation type="submission" date="2023-07" db="EMBL/GenBank/DDBJ databases">
        <authorList>
            <person name="Haufschild T."/>
            <person name="Kallscheuer N."/>
            <person name="Hammer J."/>
            <person name="Kohn T."/>
            <person name="Kabuu M."/>
            <person name="Jogler M."/>
            <person name="Wohfarth N."/>
            <person name="Heuer A."/>
            <person name="Rohde M."/>
            <person name="van Teeseling M.C.F."/>
            <person name="Jogler C."/>
        </authorList>
    </citation>
    <scope>NUCLEOTIDE SEQUENCE</scope>
    <source>
        <strain evidence="7">Strain 138</strain>
        <strain evidence="8">Strain 318</strain>
    </source>
</reference>
<dbReference type="GO" id="GO:0009055">
    <property type="term" value="F:electron transfer activity"/>
    <property type="evidence" value="ECO:0007669"/>
    <property type="project" value="InterPro"/>
</dbReference>